<keyword evidence="12 19" id="KW-0472">Membrane</keyword>
<feature type="binding site" evidence="17">
    <location>
        <position position="16"/>
    </location>
    <ligand>
        <name>ATP</name>
        <dbReference type="ChEBI" id="CHEBI:30616"/>
    </ligand>
</feature>
<keyword evidence="5 20" id="KW-0808">Transferase</keyword>
<keyword evidence="6 19" id="KW-0812">Transmembrane</keyword>
<evidence type="ECO:0000256" key="8">
    <source>
        <dbReference type="ARBA" id="ARBA00022777"/>
    </source>
</evidence>
<feature type="binding site" evidence="18">
    <location>
        <position position="28"/>
    </location>
    <ligand>
        <name>a divalent metal cation</name>
        <dbReference type="ChEBI" id="CHEBI:60240"/>
    </ligand>
</feature>
<feature type="transmembrane region" description="Helical" evidence="19">
    <location>
        <begin position="29"/>
        <end position="49"/>
    </location>
</feature>
<dbReference type="Proteomes" id="UP000028531">
    <property type="component" value="Unassembled WGS sequence"/>
</dbReference>
<dbReference type="PANTHER" id="PTHR34299">
    <property type="entry name" value="DIACYLGLYCEROL KINASE"/>
    <property type="match status" value="1"/>
</dbReference>
<feature type="binding site" evidence="18">
    <location>
        <position position="76"/>
    </location>
    <ligand>
        <name>a divalent metal cation</name>
        <dbReference type="ChEBI" id="CHEBI:60240"/>
    </ligand>
</feature>
<evidence type="ECO:0000256" key="6">
    <source>
        <dbReference type="ARBA" id="ARBA00022692"/>
    </source>
</evidence>
<dbReference type="Proteomes" id="UP000028980">
    <property type="component" value="Unassembled WGS sequence"/>
</dbReference>
<comment type="cofactor">
    <cofactor evidence="18">
        <name>Mg(2+)</name>
        <dbReference type="ChEBI" id="CHEBI:18420"/>
    </cofactor>
    <text evidence="18">Mn(2+), Zn(2+), Cd(2+) and Co(2+) support activity to lesser extents.</text>
</comment>
<dbReference type="GO" id="GO:0004143">
    <property type="term" value="F:ATP-dependent diacylglycerol kinase activity"/>
    <property type="evidence" value="ECO:0007669"/>
    <property type="project" value="UniProtKB-EC"/>
</dbReference>
<feature type="binding site" evidence="17">
    <location>
        <begin position="94"/>
        <end position="95"/>
    </location>
    <ligand>
        <name>ATP</name>
        <dbReference type="ChEBI" id="CHEBI:30616"/>
    </ligand>
</feature>
<evidence type="ECO:0000256" key="5">
    <source>
        <dbReference type="ARBA" id="ARBA00022679"/>
    </source>
</evidence>
<evidence type="ECO:0000313" key="23">
    <source>
        <dbReference type="EMBL" id="PRX13739.1"/>
    </source>
</evidence>
<evidence type="ECO:0000256" key="7">
    <source>
        <dbReference type="ARBA" id="ARBA00022741"/>
    </source>
</evidence>
<dbReference type="AlphaFoldDB" id="A0A081DE75"/>
<keyword evidence="4" id="KW-0444">Lipid biosynthesis</keyword>
<feature type="binding site" evidence="17">
    <location>
        <position position="28"/>
    </location>
    <ligand>
        <name>ATP</name>
        <dbReference type="ChEBI" id="CHEBI:30616"/>
    </ligand>
</feature>
<protein>
    <submittedName>
        <fullName evidence="20 23">Diacylglycerol kinase</fullName>
        <ecNumber evidence="20">2.7.1.107</ecNumber>
    </submittedName>
</protein>
<feature type="active site" description="Proton acceptor" evidence="15">
    <location>
        <position position="69"/>
    </location>
</feature>
<evidence type="ECO:0000256" key="14">
    <source>
        <dbReference type="ARBA" id="ARBA00023264"/>
    </source>
</evidence>
<evidence type="ECO:0000256" key="2">
    <source>
        <dbReference type="ARBA" id="ARBA00005967"/>
    </source>
</evidence>
<evidence type="ECO:0000313" key="20">
    <source>
        <dbReference type="EMBL" id="GAK77221.1"/>
    </source>
</evidence>
<keyword evidence="13" id="KW-0594">Phospholipid biosynthesis</keyword>
<evidence type="ECO:0000256" key="9">
    <source>
        <dbReference type="ARBA" id="ARBA00022840"/>
    </source>
</evidence>
<evidence type="ECO:0000256" key="17">
    <source>
        <dbReference type="PIRSR" id="PIRSR600829-3"/>
    </source>
</evidence>
<evidence type="ECO:0000313" key="24">
    <source>
        <dbReference type="Proteomes" id="UP000028531"/>
    </source>
</evidence>
<dbReference type="Proteomes" id="UP000239997">
    <property type="component" value="Unassembled WGS sequence"/>
</dbReference>
<reference evidence="23 27" key="3">
    <citation type="submission" date="2018-03" db="EMBL/GenBank/DDBJ databases">
        <title>Genomic Encyclopedia of Archaeal and Bacterial Type Strains, Phase II (KMG-II): from individual species to whole genera.</title>
        <authorList>
            <person name="Goeker M."/>
        </authorList>
    </citation>
    <scope>NUCLEOTIDE SEQUENCE [LARGE SCALE GENOMIC DNA]</scope>
    <source>
        <strain evidence="23 27">DSM 22727</strain>
    </source>
</reference>
<keyword evidence="27" id="KW-1185">Reference proteome</keyword>
<accession>A0A081DE75</accession>
<dbReference type="GO" id="GO:0008654">
    <property type="term" value="P:phospholipid biosynthetic process"/>
    <property type="evidence" value="ECO:0007669"/>
    <property type="project" value="UniProtKB-KW"/>
</dbReference>
<evidence type="ECO:0000256" key="12">
    <source>
        <dbReference type="ARBA" id="ARBA00023136"/>
    </source>
</evidence>
<dbReference type="Gene3D" id="1.10.287.3610">
    <property type="match status" value="1"/>
</dbReference>
<dbReference type="Proteomes" id="UP000029647">
    <property type="component" value="Unassembled WGS sequence"/>
</dbReference>
<dbReference type="EC" id="2.7.1.107" evidence="20"/>
<sequence>MALGTFLYKRLKGCGYAFKGAVTLLKTEASIQVQAFIAVVMTIAGFYFDITNTEWMIQIISIGLIMSLEGMNTAAEAIADFIHPDFHIKIGHIKDIAAGAVFITAITAVIIGLIIYVPYIKAVLFS</sequence>
<evidence type="ECO:0000313" key="21">
    <source>
        <dbReference type="EMBL" id="GAL76242.1"/>
    </source>
</evidence>
<gene>
    <name evidence="22" type="ORF">IL45_13545</name>
    <name evidence="21" type="ORF">JCM19275_648</name>
    <name evidence="20" type="ORF">JCM19296_2826</name>
    <name evidence="23" type="ORF">LY02_01987</name>
</gene>
<keyword evidence="18" id="KW-0479">Metal-binding</keyword>
<dbReference type="GO" id="GO:0046872">
    <property type="term" value="F:metal ion binding"/>
    <property type="evidence" value="ECO:0007669"/>
    <property type="project" value="UniProtKB-KW"/>
</dbReference>
<keyword evidence="7 17" id="KW-0547">Nucleotide-binding</keyword>
<comment type="similarity">
    <text evidence="2">Belongs to the bacterial diacylglycerol kinase family.</text>
</comment>
<dbReference type="RefSeq" id="WP_036584801.1">
    <property type="nucleotide sequence ID" value="NZ_CP138994.1"/>
</dbReference>
<dbReference type="PANTHER" id="PTHR34299:SF1">
    <property type="entry name" value="DIACYLGLYCEROL KINASE"/>
    <property type="match status" value="1"/>
</dbReference>
<comment type="subcellular location">
    <subcellularLocation>
        <location evidence="1">Cell membrane</location>
        <topology evidence="1">Multi-pass membrane protein</topology>
    </subcellularLocation>
</comment>
<organism evidence="20 25">
    <name type="scientific">Nonlabens ulvanivorans</name>
    <name type="common">Persicivirga ulvanivorans</name>
    <dbReference type="NCBI Taxonomy" id="906888"/>
    <lineage>
        <taxon>Bacteria</taxon>
        <taxon>Pseudomonadati</taxon>
        <taxon>Bacteroidota</taxon>
        <taxon>Flavobacteriia</taxon>
        <taxon>Flavobacteriales</taxon>
        <taxon>Flavobacteriaceae</taxon>
        <taxon>Nonlabens</taxon>
    </lineage>
</organism>
<dbReference type="InterPro" id="IPR036945">
    <property type="entry name" value="DAGK_sf"/>
</dbReference>
<evidence type="ECO:0000256" key="15">
    <source>
        <dbReference type="PIRSR" id="PIRSR600829-1"/>
    </source>
</evidence>
<evidence type="ECO:0000313" key="25">
    <source>
        <dbReference type="Proteomes" id="UP000028980"/>
    </source>
</evidence>
<keyword evidence="3" id="KW-1003">Cell membrane</keyword>
<proteinExistence type="inferred from homology"/>
<dbReference type="OrthoDB" id="1493837at2"/>
<evidence type="ECO:0000256" key="3">
    <source>
        <dbReference type="ARBA" id="ARBA00022475"/>
    </source>
</evidence>
<evidence type="ECO:0000313" key="22">
    <source>
        <dbReference type="EMBL" id="KEZ93141.1"/>
    </source>
</evidence>
<keyword evidence="10 19" id="KW-1133">Transmembrane helix</keyword>
<dbReference type="EMBL" id="PVNA01000003">
    <property type="protein sequence ID" value="PRX13739.1"/>
    <property type="molecule type" value="Genomic_DNA"/>
</dbReference>
<evidence type="ECO:0000313" key="26">
    <source>
        <dbReference type="Proteomes" id="UP000029647"/>
    </source>
</evidence>
<evidence type="ECO:0000256" key="1">
    <source>
        <dbReference type="ARBA" id="ARBA00004651"/>
    </source>
</evidence>
<feature type="binding site" evidence="17">
    <location>
        <position position="76"/>
    </location>
    <ligand>
        <name>ATP</name>
        <dbReference type="ChEBI" id="CHEBI:30616"/>
    </ligand>
</feature>
<evidence type="ECO:0000256" key="10">
    <source>
        <dbReference type="ARBA" id="ARBA00022989"/>
    </source>
</evidence>
<dbReference type="EMBL" id="JPJI01000032">
    <property type="protein sequence ID" value="KEZ93141.1"/>
    <property type="molecule type" value="Genomic_DNA"/>
</dbReference>
<evidence type="ECO:0000256" key="18">
    <source>
        <dbReference type="PIRSR" id="PIRSR600829-4"/>
    </source>
</evidence>
<reference evidence="25 26" key="1">
    <citation type="journal article" date="2014" name="Genome Announc.">
        <title>Draft Genome Sequences of Marine Flavobacterium Nonlabens Strains NR17, NR24, NR27, NR32, NR33, and Ara13.</title>
        <authorList>
            <person name="Nakanishi M."/>
            <person name="Meirelles P."/>
            <person name="Suzuki R."/>
            <person name="Takatani N."/>
            <person name="Mino S."/>
            <person name="Suda W."/>
            <person name="Oshima K."/>
            <person name="Hattori M."/>
            <person name="Ohkuma M."/>
            <person name="Hosokawa M."/>
            <person name="Miyashita K."/>
            <person name="Thompson F.L."/>
            <person name="Niwa A."/>
            <person name="Sawabe T."/>
            <person name="Sawabe T."/>
        </authorList>
    </citation>
    <scope>NUCLEOTIDE SEQUENCE [LARGE SCALE GENOMIC DNA]</scope>
    <source>
        <strain evidence="21">JCM 19275</strain>
        <strain evidence="20">JCM 19296</strain>
        <strain evidence="26">JCM19275</strain>
        <strain evidence="25">JCM19296</strain>
    </source>
</reference>
<evidence type="ECO:0000256" key="13">
    <source>
        <dbReference type="ARBA" id="ARBA00023209"/>
    </source>
</evidence>
<dbReference type="InterPro" id="IPR000829">
    <property type="entry name" value="DAGK"/>
</dbReference>
<dbReference type="EMBL" id="BBNT01000009">
    <property type="protein sequence ID" value="GAL76242.1"/>
    <property type="molecule type" value="Genomic_DNA"/>
</dbReference>
<reference evidence="22 24" key="2">
    <citation type="submission" date="2014-07" db="EMBL/GenBank/DDBJ databases">
        <title>Draft genome sequence of Nonlabens ulvanivorans, an ulvan degrading bacterium.</title>
        <authorList>
            <person name="Kopel M."/>
            <person name="Helbert W."/>
            <person name="Henrissat B."/>
            <person name="Doniger T."/>
            <person name="Banin E."/>
        </authorList>
    </citation>
    <scope>NUCLEOTIDE SEQUENCE [LARGE SCALE GENOMIC DNA]</scope>
    <source>
        <strain evidence="22 24">PLR</strain>
    </source>
</reference>
<dbReference type="InterPro" id="IPR033717">
    <property type="entry name" value="UDPK"/>
</dbReference>
<evidence type="ECO:0000256" key="11">
    <source>
        <dbReference type="ARBA" id="ARBA00023098"/>
    </source>
</evidence>
<dbReference type="CDD" id="cd14265">
    <property type="entry name" value="UDPK_IM_like"/>
    <property type="match status" value="1"/>
</dbReference>
<keyword evidence="18" id="KW-0460">Magnesium</keyword>
<keyword evidence="14" id="KW-1208">Phospholipid metabolism</keyword>
<evidence type="ECO:0000256" key="19">
    <source>
        <dbReference type="SAM" id="Phobius"/>
    </source>
</evidence>
<comment type="caution">
    <text evidence="20">The sequence shown here is derived from an EMBL/GenBank/DDBJ whole genome shotgun (WGS) entry which is preliminary data.</text>
</comment>
<dbReference type="Pfam" id="PF01219">
    <property type="entry name" value="DAGK_prokar"/>
    <property type="match status" value="1"/>
</dbReference>
<feature type="binding site" evidence="16">
    <location>
        <position position="69"/>
    </location>
    <ligand>
        <name>substrate</name>
    </ligand>
</feature>
<dbReference type="GO" id="GO:0005886">
    <property type="term" value="C:plasma membrane"/>
    <property type="evidence" value="ECO:0007669"/>
    <property type="project" value="UniProtKB-SubCell"/>
</dbReference>
<keyword evidence="8 20" id="KW-0418">Kinase</keyword>
<name>A0A081DE75_NONUL</name>
<evidence type="ECO:0000256" key="4">
    <source>
        <dbReference type="ARBA" id="ARBA00022516"/>
    </source>
</evidence>
<evidence type="ECO:0000313" key="27">
    <source>
        <dbReference type="Proteomes" id="UP000239997"/>
    </source>
</evidence>
<dbReference type="EMBL" id="BBLG01000007">
    <property type="protein sequence ID" value="GAK77221.1"/>
    <property type="molecule type" value="Genomic_DNA"/>
</dbReference>
<feature type="transmembrane region" description="Helical" evidence="19">
    <location>
        <begin position="96"/>
        <end position="119"/>
    </location>
</feature>
<keyword evidence="9 17" id="KW-0067">ATP-binding</keyword>
<evidence type="ECO:0000256" key="16">
    <source>
        <dbReference type="PIRSR" id="PIRSR600829-2"/>
    </source>
</evidence>
<keyword evidence="11" id="KW-0443">Lipid metabolism</keyword>
<dbReference type="GO" id="GO:0005524">
    <property type="term" value="F:ATP binding"/>
    <property type="evidence" value="ECO:0007669"/>
    <property type="project" value="UniProtKB-KW"/>
</dbReference>